<dbReference type="PATRIC" id="fig|66969.6.peg.1777"/>
<sequence>MLSEAVRQVFVEQDKKLAEQQREFDARMQDIAMRNDLEANHHALELGELKQELKEGRSRSDTIWHNMMNELAANRRWTIVTIITVGLSIATYLSALIHFNH</sequence>
<keyword evidence="3" id="KW-1185">Reference proteome</keyword>
<organism evidence="2 3">
    <name type="scientific">Legionella waltersii</name>
    <dbReference type="NCBI Taxonomy" id="66969"/>
    <lineage>
        <taxon>Bacteria</taxon>
        <taxon>Pseudomonadati</taxon>
        <taxon>Pseudomonadota</taxon>
        <taxon>Gammaproteobacteria</taxon>
        <taxon>Legionellales</taxon>
        <taxon>Legionellaceae</taxon>
        <taxon>Legionella</taxon>
    </lineage>
</organism>
<reference evidence="2 3" key="1">
    <citation type="submission" date="2015-11" db="EMBL/GenBank/DDBJ databases">
        <title>Genomic analysis of 38 Legionella species identifies large and diverse effector repertoires.</title>
        <authorList>
            <person name="Burstein D."/>
            <person name="Amaro F."/>
            <person name="Zusman T."/>
            <person name="Lifshitz Z."/>
            <person name="Cohen O."/>
            <person name="Gilbert J.A."/>
            <person name="Pupko T."/>
            <person name="Shuman H.A."/>
            <person name="Segal G."/>
        </authorList>
    </citation>
    <scope>NUCLEOTIDE SEQUENCE [LARGE SCALE GENOMIC DNA]</scope>
    <source>
        <strain evidence="2 3">ATCC 51914</strain>
    </source>
</reference>
<dbReference type="EMBL" id="LNZB01000038">
    <property type="protein sequence ID" value="KTD78858.1"/>
    <property type="molecule type" value="Genomic_DNA"/>
</dbReference>
<dbReference type="RefSeq" id="WP_058480317.1">
    <property type="nucleotide sequence ID" value="NZ_CAAAIQ010000026.1"/>
</dbReference>
<proteinExistence type="predicted"/>
<evidence type="ECO:0000256" key="1">
    <source>
        <dbReference type="SAM" id="Phobius"/>
    </source>
</evidence>
<keyword evidence="1" id="KW-0812">Transmembrane</keyword>
<keyword evidence="1" id="KW-0472">Membrane</keyword>
<feature type="transmembrane region" description="Helical" evidence="1">
    <location>
        <begin position="77"/>
        <end position="99"/>
    </location>
</feature>
<accession>A0A0W1ABY7</accession>
<dbReference type="AlphaFoldDB" id="A0A0W1ABY7"/>
<dbReference type="Proteomes" id="UP000054729">
    <property type="component" value="Unassembled WGS sequence"/>
</dbReference>
<protein>
    <submittedName>
        <fullName evidence="2">Uncharacterized protein</fullName>
    </submittedName>
</protein>
<gene>
    <name evidence="2" type="ORF">Lwal_1628</name>
</gene>
<evidence type="ECO:0000313" key="3">
    <source>
        <dbReference type="Proteomes" id="UP000054729"/>
    </source>
</evidence>
<name>A0A0W1ABY7_9GAMM</name>
<evidence type="ECO:0000313" key="2">
    <source>
        <dbReference type="EMBL" id="KTD78858.1"/>
    </source>
</evidence>
<comment type="caution">
    <text evidence="2">The sequence shown here is derived from an EMBL/GenBank/DDBJ whole genome shotgun (WGS) entry which is preliminary data.</text>
</comment>
<keyword evidence="1" id="KW-1133">Transmembrane helix</keyword>
<dbReference type="OrthoDB" id="5646270at2"/>